<accession>A0ABW5V4F8</accession>
<dbReference type="SUPFAM" id="SSF75304">
    <property type="entry name" value="Amidase signature (AS) enzymes"/>
    <property type="match status" value="1"/>
</dbReference>
<protein>
    <submittedName>
        <fullName evidence="2">Amidase family protein</fullName>
    </submittedName>
</protein>
<reference evidence="3" key="1">
    <citation type="journal article" date="2019" name="Int. J. Syst. Evol. Microbiol.">
        <title>The Global Catalogue of Microorganisms (GCM) 10K type strain sequencing project: providing services to taxonomists for standard genome sequencing and annotation.</title>
        <authorList>
            <consortium name="The Broad Institute Genomics Platform"/>
            <consortium name="The Broad Institute Genome Sequencing Center for Infectious Disease"/>
            <person name="Wu L."/>
            <person name="Ma J."/>
        </authorList>
    </citation>
    <scope>NUCLEOTIDE SEQUENCE [LARGE SCALE GENOMIC DNA]</scope>
    <source>
        <strain evidence="3">TISTR 1535</strain>
    </source>
</reference>
<dbReference type="PANTHER" id="PTHR11895">
    <property type="entry name" value="TRANSAMIDASE"/>
    <property type="match status" value="1"/>
</dbReference>
<dbReference type="RefSeq" id="WP_382393158.1">
    <property type="nucleotide sequence ID" value="NZ_JBHUNA010000018.1"/>
</dbReference>
<dbReference type="InterPro" id="IPR023631">
    <property type="entry name" value="Amidase_dom"/>
</dbReference>
<proteinExistence type="predicted"/>
<dbReference type="Pfam" id="PF01425">
    <property type="entry name" value="Amidase"/>
    <property type="match status" value="1"/>
</dbReference>
<evidence type="ECO:0000313" key="3">
    <source>
        <dbReference type="Proteomes" id="UP001597502"/>
    </source>
</evidence>
<dbReference type="InterPro" id="IPR000120">
    <property type="entry name" value="Amidase"/>
</dbReference>
<organism evidence="2 3">
    <name type="scientific">Lentibacillus juripiscarius</name>
    <dbReference type="NCBI Taxonomy" id="257446"/>
    <lineage>
        <taxon>Bacteria</taxon>
        <taxon>Bacillati</taxon>
        <taxon>Bacillota</taxon>
        <taxon>Bacilli</taxon>
        <taxon>Bacillales</taxon>
        <taxon>Bacillaceae</taxon>
        <taxon>Lentibacillus</taxon>
    </lineage>
</organism>
<sequence>MKGLKIAWSPDLGHAAVDPQVRKITEEAVKVFEQLGCHVEEVNPGFKVTGEEFWTLVARDTDLAGLREAMKNNENILGPTTKDFINIEWTAKQLTNAHMLRQEVNIKMRKFMENYDLLLTPTLAVPPFEVGINGPTQIDGKNVSESHWLSFVFPFNMTGQPASNVPAGWTEDGLPIGLQIVGRHLNDATVLRSSAAFETAKPWAHHWPEI</sequence>
<keyword evidence="3" id="KW-1185">Reference proteome</keyword>
<evidence type="ECO:0000313" key="2">
    <source>
        <dbReference type="EMBL" id="MFD2760898.1"/>
    </source>
</evidence>
<dbReference type="Gene3D" id="3.90.1300.10">
    <property type="entry name" value="Amidase signature (AS) domain"/>
    <property type="match status" value="1"/>
</dbReference>
<comment type="caution">
    <text evidence="2">The sequence shown here is derived from an EMBL/GenBank/DDBJ whole genome shotgun (WGS) entry which is preliminary data.</text>
</comment>
<dbReference type="EMBL" id="JBHUNA010000018">
    <property type="protein sequence ID" value="MFD2760898.1"/>
    <property type="molecule type" value="Genomic_DNA"/>
</dbReference>
<name>A0ABW5V4F8_9BACI</name>
<evidence type="ECO:0000259" key="1">
    <source>
        <dbReference type="Pfam" id="PF01425"/>
    </source>
</evidence>
<dbReference type="Proteomes" id="UP001597502">
    <property type="component" value="Unassembled WGS sequence"/>
</dbReference>
<gene>
    <name evidence="2" type="ORF">ACFSUO_07955</name>
</gene>
<feature type="domain" description="Amidase" evidence="1">
    <location>
        <begin position="2"/>
        <end position="191"/>
    </location>
</feature>
<dbReference type="InterPro" id="IPR036928">
    <property type="entry name" value="AS_sf"/>
</dbReference>
<dbReference type="PANTHER" id="PTHR11895:SF76">
    <property type="entry name" value="INDOLEACETAMIDE HYDROLASE"/>
    <property type="match status" value="1"/>
</dbReference>